<dbReference type="PANTHER" id="PTHR24373">
    <property type="entry name" value="SLIT RELATED LEUCINE-RICH REPEAT NEURONAL PROTEIN"/>
    <property type="match status" value="1"/>
</dbReference>
<organism evidence="5 6">
    <name type="scientific">Brachionus plicatilis</name>
    <name type="common">Marine rotifer</name>
    <name type="synonym">Brachionus muelleri</name>
    <dbReference type="NCBI Taxonomy" id="10195"/>
    <lineage>
        <taxon>Eukaryota</taxon>
        <taxon>Metazoa</taxon>
        <taxon>Spiralia</taxon>
        <taxon>Gnathifera</taxon>
        <taxon>Rotifera</taxon>
        <taxon>Eurotatoria</taxon>
        <taxon>Monogononta</taxon>
        <taxon>Pseudotrocha</taxon>
        <taxon>Ploima</taxon>
        <taxon>Brachionidae</taxon>
        <taxon>Brachionus</taxon>
    </lineage>
</organism>
<dbReference type="InterPro" id="IPR050328">
    <property type="entry name" value="Dev_Immune_Receptor"/>
</dbReference>
<dbReference type="OrthoDB" id="1081807at2759"/>
<proteinExistence type="predicted"/>
<dbReference type="Gene3D" id="3.80.10.10">
    <property type="entry name" value="Ribonuclease Inhibitor"/>
    <property type="match status" value="1"/>
</dbReference>
<evidence type="ECO:0000256" key="1">
    <source>
        <dbReference type="ARBA" id="ARBA00022614"/>
    </source>
</evidence>
<evidence type="ECO:0000256" key="3">
    <source>
        <dbReference type="ARBA" id="ARBA00022737"/>
    </source>
</evidence>
<feature type="transmembrane region" description="Helical" evidence="4">
    <location>
        <begin position="463"/>
        <end position="481"/>
    </location>
</feature>
<evidence type="ECO:0000256" key="4">
    <source>
        <dbReference type="SAM" id="Phobius"/>
    </source>
</evidence>
<protein>
    <submittedName>
        <fullName evidence="5">Toll-like receptor 5</fullName>
    </submittedName>
</protein>
<keyword evidence="6" id="KW-1185">Reference proteome</keyword>
<accession>A0A3M7RWN7</accession>
<reference evidence="5 6" key="1">
    <citation type="journal article" date="2018" name="Sci. Rep.">
        <title>Genomic signatures of local adaptation to the degree of environmental predictability in rotifers.</title>
        <authorList>
            <person name="Franch-Gras L."/>
            <person name="Hahn C."/>
            <person name="Garcia-Roger E.M."/>
            <person name="Carmona M.J."/>
            <person name="Serra M."/>
            <person name="Gomez A."/>
        </authorList>
    </citation>
    <scope>NUCLEOTIDE SEQUENCE [LARGE SCALE GENOMIC DNA]</scope>
    <source>
        <strain evidence="5">HYR1</strain>
    </source>
</reference>
<dbReference type="SUPFAM" id="SSF52058">
    <property type="entry name" value="L domain-like"/>
    <property type="match status" value="1"/>
</dbReference>
<dbReference type="STRING" id="10195.A0A3M7RWN7"/>
<keyword evidence="3" id="KW-0677">Repeat</keyword>
<sequence>MDKKNIIDYYGDLEHIIDLKCELLLFNCETDSPLYNSLNKSRDQLISAIQNVCNQSLSNNHSIYGFLLMPEERHILAKFIITNKKISHNVQTSLSLDRENCLDSYEKIEFYLLKCLIDQRSQDENVIDLSDNLKNTLYELTIQVDHFEGNICQAFEIINKQKIKSLCLSRLKSVEENQLSELVSQLVSLEELTLGFYKQFQLNFEQINQLQKSRAFNFNLSIDNVKNMDIQSLGQIDKIDQLRIQESNLFKLNKLESNFTNVKYLCLNWNNIEHVSEDTFSALSDLIALDIGGNEITNLNEKLFENLKNLQFLNLRHNYINEIDTRCFNFAENLEFLSLINGYYDGHDELVVDFDSLCLPKLKYLAIRCNQIPILKNLTLDFLEVKGLRDKALENLRFQSRLKGLILVFSYETNYMPEIDKDVFKNLSHLVYLVFRFDYIFDAQHVVENQHVYKDLVRQADQMSFPISIVYLYLFWIKFFIKARIDKFLQRILCFKFSIILSLLVNK</sequence>
<keyword evidence="1" id="KW-0433">Leucine-rich repeat</keyword>
<keyword evidence="4" id="KW-0472">Membrane</keyword>
<evidence type="ECO:0000313" key="5">
    <source>
        <dbReference type="EMBL" id="RNA27727.1"/>
    </source>
</evidence>
<dbReference type="PANTHER" id="PTHR24373:SF275">
    <property type="entry name" value="TIR DOMAIN-CONTAINING PROTEIN"/>
    <property type="match status" value="1"/>
</dbReference>
<comment type="caution">
    <text evidence="5">The sequence shown here is derived from an EMBL/GenBank/DDBJ whole genome shotgun (WGS) entry which is preliminary data.</text>
</comment>
<dbReference type="EMBL" id="REGN01002501">
    <property type="protein sequence ID" value="RNA27727.1"/>
    <property type="molecule type" value="Genomic_DNA"/>
</dbReference>
<dbReference type="InterPro" id="IPR001611">
    <property type="entry name" value="Leu-rich_rpt"/>
</dbReference>
<name>A0A3M7RWN7_BRAPC</name>
<dbReference type="AlphaFoldDB" id="A0A3M7RWN7"/>
<gene>
    <name evidence="5" type="ORF">BpHYR1_041477</name>
</gene>
<keyword evidence="5" id="KW-0675">Receptor</keyword>
<dbReference type="Proteomes" id="UP000276133">
    <property type="component" value="Unassembled WGS sequence"/>
</dbReference>
<dbReference type="Pfam" id="PF13855">
    <property type="entry name" value="LRR_8"/>
    <property type="match status" value="1"/>
</dbReference>
<keyword evidence="2" id="KW-0732">Signal</keyword>
<dbReference type="InterPro" id="IPR003591">
    <property type="entry name" value="Leu-rich_rpt_typical-subtyp"/>
</dbReference>
<dbReference type="InterPro" id="IPR032675">
    <property type="entry name" value="LRR_dom_sf"/>
</dbReference>
<dbReference type="PROSITE" id="PS51450">
    <property type="entry name" value="LRR"/>
    <property type="match status" value="1"/>
</dbReference>
<keyword evidence="4" id="KW-1133">Transmembrane helix</keyword>
<dbReference type="SMART" id="SM00369">
    <property type="entry name" value="LRR_TYP"/>
    <property type="match status" value="4"/>
</dbReference>
<evidence type="ECO:0000256" key="2">
    <source>
        <dbReference type="ARBA" id="ARBA00022729"/>
    </source>
</evidence>
<keyword evidence="4" id="KW-0812">Transmembrane</keyword>
<evidence type="ECO:0000313" key="6">
    <source>
        <dbReference type="Proteomes" id="UP000276133"/>
    </source>
</evidence>